<name>A0A811US73_CERCA</name>
<evidence type="ECO:0000313" key="3">
    <source>
        <dbReference type="Proteomes" id="UP000606786"/>
    </source>
</evidence>
<keyword evidence="3" id="KW-1185">Reference proteome</keyword>
<accession>A0A811US73</accession>
<reference evidence="2" key="1">
    <citation type="submission" date="2020-11" db="EMBL/GenBank/DDBJ databases">
        <authorList>
            <person name="Whitehead M."/>
        </authorList>
    </citation>
    <scope>NUCLEOTIDE SEQUENCE</scope>
    <source>
        <strain evidence="2">EGII</strain>
    </source>
</reference>
<gene>
    <name evidence="2" type="ORF">CCAP1982_LOCUS10291</name>
</gene>
<evidence type="ECO:0000313" key="2">
    <source>
        <dbReference type="EMBL" id="CAD7001800.1"/>
    </source>
</evidence>
<dbReference type="AlphaFoldDB" id="A0A811US73"/>
<sequence>MEKPLGEFDIHRLFKRKIAENQRRLSATGGRILLMPKAAAPSGLVLGIATPTIQPTMAALSPTSTPPNRRKRSFQDTTAKSAKDQAEANKIQAESSKKFAEAAVIQAEAARSIAESLRNITAIYSRQIAAIENLIEI</sequence>
<proteinExistence type="predicted"/>
<evidence type="ECO:0000256" key="1">
    <source>
        <dbReference type="SAM" id="MobiDB-lite"/>
    </source>
</evidence>
<organism evidence="2 3">
    <name type="scientific">Ceratitis capitata</name>
    <name type="common">Mediterranean fruit fly</name>
    <name type="synonym">Tephritis capitata</name>
    <dbReference type="NCBI Taxonomy" id="7213"/>
    <lineage>
        <taxon>Eukaryota</taxon>
        <taxon>Metazoa</taxon>
        <taxon>Ecdysozoa</taxon>
        <taxon>Arthropoda</taxon>
        <taxon>Hexapoda</taxon>
        <taxon>Insecta</taxon>
        <taxon>Pterygota</taxon>
        <taxon>Neoptera</taxon>
        <taxon>Endopterygota</taxon>
        <taxon>Diptera</taxon>
        <taxon>Brachycera</taxon>
        <taxon>Muscomorpha</taxon>
        <taxon>Tephritoidea</taxon>
        <taxon>Tephritidae</taxon>
        <taxon>Ceratitis</taxon>
        <taxon>Ceratitis</taxon>
    </lineage>
</organism>
<feature type="region of interest" description="Disordered" evidence="1">
    <location>
        <begin position="57"/>
        <end position="89"/>
    </location>
</feature>
<dbReference type="EMBL" id="CAJHJT010000023">
    <property type="protein sequence ID" value="CAD7001800.1"/>
    <property type="molecule type" value="Genomic_DNA"/>
</dbReference>
<comment type="caution">
    <text evidence="2">The sequence shown here is derived from an EMBL/GenBank/DDBJ whole genome shotgun (WGS) entry which is preliminary data.</text>
</comment>
<feature type="compositionally biased region" description="Polar residues" evidence="1">
    <location>
        <begin position="57"/>
        <end position="67"/>
    </location>
</feature>
<dbReference type="Proteomes" id="UP000606786">
    <property type="component" value="Unassembled WGS sequence"/>
</dbReference>
<protein>
    <submittedName>
        <fullName evidence="2">(Mediterranean fruit fly) hypothetical protein</fullName>
    </submittedName>
</protein>